<keyword evidence="9 18" id="KW-0472">Membrane</keyword>
<dbReference type="InterPro" id="IPR001182">
    <property type="entry name" value="FtsW/RodA"/>
</dbReference>
<feature type="transmembrane region" description="Helical" evidence="18">
    <location>
        <begin position="357"/>
        <end position="380"/>
    </location>
</feature>
<evidence type="ECO:0000256" key="7">
    <source>
        <dbReference type="ARBA" id="ARBA00022984"/>
    </source>
</evidence>
<evidence type="ECO:0000256" key="15">
    <source>
        <dbReference type="ARBA" id="ARBA00044770"/>
    </source>
</evidence>
<dbReference type="OrthoDB" id="9768187at2"/>
<evidence type="ECO:0000256" key="14">
    <source>
        <dbReference type="ARBA" id="ARBA00041418"/>
    </source>
</evidence>
<name>A0A3Q8WTH6_9ACTO</name>
<feature type="transmembrane region" description="Helical" evidence="18">
    <location>
        <begin position="94"/>
        <end position="112"/>
    </location>
</feature>
<dbReference type="PANTHER" id="PTHR30474:SF2">
    <property type="entry name" value="PEPTIDOGLYCAN GLYCOSYLTRANSFERASE FTSW-RELATED"/>
    <property type="match status" value="1"/>
</dbReference>
<evidence type="ECO:0000256" key="12">
    <source>
        <dbReference type="ARBA" id="ARBA00038053"/>
    </source>
</evidence>
<dbReference type="PROSITE" id="PS00428">
    <property type="entry name" value="FTSW_RODA_SPOVE"/>
    <property type="match status" value="1"/>
</dbReference>
<dbReference type="Proteomes" id="UP000270021">
    <property type="component" value="Chromosome"/>
</dbReference>
<proteinExistence type="inferred from homology"/>
<evidence type="ECO:0000256" key="4">
    <source>
        <dbReference type="ARBA" id="ARBA00022679"/>
    </source>
</evidence>
<keyword evidence="7" id="KW-0573">Peptidoglycan synthesis</keyword>
<dbReference type="GO" id="GO:0005886">
    <property type="term" value="C:plasma membrane"/>
    <property type="evidence" value="ECO:0007669"/>
    <property type="project" value="TreeGrafter"/>
</dbReference>
<evidence type="ECO:0000256" key="3">
    <source>
        <dbReference type="ARBA" id="ARBA00022676"/>
    </source>
</evidence>
<dbReference type="InterPro" id="IPR018365">
    <property type="entry name" value="Cell_cycle_FtsW-rel_CS"/>
</dbReference>
<evidence type="ECO:0000256" key="18">
    <source>
        <dbReference type="SAM" id="Phobius"/>
    </source>
</evidence>
<sequence>MMSVPLTPERSRDVIRQAILLILTSTLILTVLGVVMVFSATSVSSISVAIAFDDPSARFAMAQRQLQFAVVGLISLAVFSLVPAAFYRKAAWPLFVLGIVLQLLVLTPLGISVGGNTNWISLGGVNIQPSEFLKLAAALWLAVMLGRIAREDMTDLRRVLNPAGAGAIAALIAVLAGQDMGTAIIYVLMFAVAFYLAGIPGRWFASAGLFVGLAAVILVAIQSSRLNRIIDYAQNLFTMPDIHEPTQSDYAMWAFGTGGIGGVGLGASREKWNYLPEAHNDFIFAVIGEELGFFGGLAVILLYVVLGFGMLRIITHHSEMWVRCFVAMVAMWLVGQALLNMMVVTGVLPVFGVPLPFISQGGSALVACLLAVAVVISAALSHPGVAKSLRLPRMSYRSTAALRSTR</sequence>
<comment type="catalytic activity">
    <reaction evidence="16">
        <text>[GlcNAc-(1-&gt;4)-Mur2Ac(oyl-L-Ala-gamma-D-Glu-L-Lys-D-Ala-D-Ala)](n)-di-trans,octa-cis-undecaprenyl diphosphate + beta-D-GlcNAc-(1-&gt;4)-Mur2Ac(oyl-L-Ala-gamma-D-Glu-L-Lys-D-Ala-D-Ala)-di-trans,octa-cis-undecaprenyl diphosphate = [GlcNAc-(1-&gt;4)-Mur2Ac(oyl-L-Ala-gamma-D-Glu-L-Lys-D-Ala-D-Ala)](n+1)-di-trans,octa-cis-undecaprenyl diphosphate + di-trans,octa-cis-undecaprenyl diphosphate + H(+)</text>
        <dbReference type="Rhea" id="RHEA:23708"/>
        <dbReference type="Rhea" id="RHEA-COMP:9602"/>
        <dbReference type="Rhea" id="RHEA-COMP:9603"/>
        <dbReference type="ChEBI" id="CHEBI:15378"/>
        <dbReference type="ChEBI" id="CHEBI:58405"/>
        <dbReference type="ChEBI" id="CHEBI:60033"/>
        <dbReference type="ChEBI" id="CHEBI:78435"/>
        <dbReference type="EC" id="2.4.99.28"/>
    </reaction>
</comment>
<keyword evidence="20" id="KW-1185">Reference proteome</keyword>
<evidence type="ECO:0000256" key="16">
    <source>
        <dbReference type="ARBA" id="ARBA00049902"/>
    </source>
</evidence>
<dbReference type="GO" id="GO:0015648">
    <property type="term" value="F:lipid-linked peptidoglycan transporter activity"/>
    <property type="evidence" value="ECO:0007669"/>
    <property type="project" value="TreeGrafter"/>
</dbReference>
<keyword evidence="5 18" id="KW-0812">Transmembrane</keyword>
<dbReference type="EMBL" id="CP034438">
    <property type="protein sequence ID" value="AZN28948.1"/>
    <property type="molecule type" value="Genomic_DNA"/>
</dbReference>
<comment type="subcellular location">
    <subcellularLocation>
        <location evidence="1">Membrane</location>
        <topology evidence="1">Multi-pass membrane protein</topology>
    </subcellularLocation>
</comment>
<feature type="transmembrane region" description="Helical" evidence="18">
    <location>
        <begin position="66"/>
        <end position="87"/>
    </location>
</feature>
<keyword evidence="3" id="KW-0328">Glycosyltransferase</keyword>
<evidence type="ECO:0000256" key="5">
    <source>
        <dbReference type="ARBA" id="ARBA00022692"/>
    </source>
</evidence>
<feature type="transmembrane region" description="Helical" evidence="18">
    <location>
        <begin position="203"/>
        <end position="221"/>
    </location>
</feature>
<comment type="function">
    <text evidence="17">Peptidoglycan polymerase that is essential for cell division.</text>
</comment>
<evidence type="ECO:0000313" key="20">
    <source>
        <dbReference type="Proteomes" id="UP000270021"/>
    </source>
</evidence>
<reference evidence="19 20" key="1">
    <citation type="submission" date="2018-12" db="EMBL/GenBank/DDBJ databases">
        <title>Complete genome sequence of Flaviflexus salsibiostraticola KCTC 33148.</title>
        <authorList>
            <person name="Bae J.-W."/>
        </authorList>
    </citation>
    <scope>NUCLEOTIDE SEQUENCE [LARGE SCALE GENOMIC DNA]</scope>
    <source>
        <strain evidence="19 20">KCTC 33148</strain>
    </source>
</reference>
<feature type="transmembrane region" description="Helical" evidence="18">
    <location>
        <begin position="291"/>
        <end position="313"/>
    </location>
</feature>
<keyword evidence="4" id="KW-0808">Transferase</keyword>
<evidence type="ECO:0000256" key="6">
    <source>
        <dbReference type="ARBA" id="ARBA00022960"/>
    </source>
</evidence>
<evidence type="ECO:0000256" key="8">
    <source>
        <dbReference type="ARBA" id="ARBA00022989"/>
    </source>
</evidence>
<feature type="transmembrane region" description="Helical" evidence="18">
    <location>
        <begin position="132"/>
        <end position="149"/>
    </location>
</feature>
<feature type="transmembrane region" description="Helical" evidence="18">
    <location>
        <begin position="170"/>
        <end position="197"/>
    </location>
</feature>
<evidence type="ECO:0000256" key="13">
    <source>
        <dbReference type="ARBA" id="ARBA00041185"/>
    </source>
</evidence>
<evidence type="ECO:0000256" key="9">
    <source>
        <dbReference type="ARBA" id="ARBA00023136"/>
    </source>
</evidence>
<keyword evidence="8 18" id="KW-1133">Transmembrane helix</keyword>
<feature type="transmembrane region" description="Helical" evidence="18">
    <location>
        <begin position="325"/>
        <end position="351"/>
    </location>
</feature>
<accession>A0A3Q8WTH6</accession>
<dbReference type="GO" id="GO:0032153">
    <property type="term" value="C:cell division site"/>
    <property type="evidence" value="ECO:0007669"/>
    <property type="project" value="TreeGrafter"/>
</dbReference>
<evidence type="ECO:0000313" key="19">
    <source>
        <dbReference type="EMBL" id="AZN28948.1"/>
    </source>
</evidence>
<dbReference type="PANTHER" id="PTHR30474">
    <property type="entry name" value="CELL CYCLE PROTEIN"/>
    <property type="match status" value="1"/>
</dbReference>
<evidence type="ECO:0000256" key="2">
    <source>
        <dbReference type="ARBA" id="ARBA00004752"/>
    </source>
</evidence>
<keyword evidence="19" id="KW-0132">Cell division</keyword>
<evidence type="ECO:0000256" key="17">
    <source>
        <dbReference type="ARBA" id="ARBA00049966"/>
    </source>
</evidence>
<evidence type="ECO:0000256" key="10">
    <source>
        <dbReference type="ARBA" id="ARBA00032370"/>
    </source>
</evidence>
<gene>
    <name evidence="19" type="ORF">EJO69_00510</name>
</gene>
<keyword evidence="19" id="KW-0131">Cell cycle</keyword>
<dbReference type="EC" id="2.4.99.28" evidence="15"/>
<evidence type="ECO:0000256" key="11">
    <source>
        <dbReference type="ARBA" id="ARBA00033270"/>
    </source>
</evidence>
<comment type="pathway">
    <text evidence="2">Cell wall biogenesis; peptidoglycan biosynthesis.</text>
</comment>
<dbReference type="GO" id="GO:0051301">
    <property type="term" value="P:cell division"/>
    <property type="evidence" value="ECO:0007669"/>
    <property type="project" value="UniProtKB-KW"/>
</dbReference>
<dbReference type="KEGG" id="fsl:EJO69_00510"/>
<feature type="transmembrane region" description="Helical" evidence="18">
    <location>
        <begin position="20"/>
        <end position="46"/>
    </location>
</feature>
<evidence type="ECO:0000256" key="1">
    <source>
        <dbReference type="ARBA" id="ARBA00004141"/>
    </source>
</evidence>
<dbReference type="AlphaFoldDB" id="A0A3Q8WTH6"/>
<comment type="similarity">
    <text evidence="12">Belongs to the SEDS family. FtsW subfamily.</text>
</comment>
<dbReference type="GO" id="GO:0008360">
    <property type="term" value="P:regulation of cell shape"/>
    <property type="evidence" value="ECO:0007669"/>
    <property type="project" value="UniProtKB-KW"/>
</dbReference>
<dbReference type="Pfam" id="PF01098">
    <property type="entry name" value="FTSW_RODA_SPOVE"/>
    <property type="match status" value="1"/>
</dbReference>
<dbReference type="RefSeq" id="WP_126037777.1">
    <property type="nucleotide sequence ID" value="NZ_CP034438.1"/>
</dbReference>
<dbReference type="GO" id="GO:0009252">
    <property type="term" value="P:peptidoglycan biosynthetic process"/>
    <property type="evidence" value="ECO:0007669"/>
    <property type="project" value="UniProtKB-KW"/>
</dbReference>
<keyword evidence="6" id="KW-0133">Cell shape</keyword>
<protein>
    <recommendedName>
        <fullName evidence="13">Probable peptidoglycan glycosyltransferase FtsW</fullName>
        <ecNumber evidence="15">2.4.99.28</ecNumber>
    </recommendedName>
    <alternativeName>
        <fullName evidence="14">Cell division protein FtsW</fullName>
    </alternativeName>
    <alternativeName>
        <fullName evidence="11">Cell wall polymerase</fullName>
    </alternativeName>
    <alternativeName>
        <fullName evidence="10">Peptidoglycan polymerase</fullName>
    </alternativeName>
</protein>
<dbReference type="GO" id="GO:0008955">
    <property type="term" value="F:peptidoglycan glycosyltransferase activity"/>
    <property type="evidence" value="ECO:0007669"/>
    <property type="project" value="UniProtKB-EC"/>
</dbReference>
<organism evidence="19 20">
    <name type="scientific">Flaviflexus salsibiostraticola</name>
    <dbReference type="NCBI Taxonomy" id="1282737"/>
    <lineage>
        <taxon>Bacteria</taxon>
        <taxon>Bacillati</taxon>
        <taxon>Actinomycetota</taxon>
        <taxon>Actinomycetes</taxon>
        <taxon>Actinomycetales</taxon>
        <taxon>Actinomycetaceae</taxon>
        <taxon>Flaviflexus</taxon>
    </lineage>
</organism>